<gene>
    <name evidence="12" type="ORF">HAX54_009336</name>
</gene>
<keyword evidence="4" id="KW-0732">Signal</keyword>
<dbReference type="PANTHER" id="PTHR48061:SF2">
    <property type="entry name" value="RECEPTOR LIKE PROTEIN 30-LIKE"/>
    <property type="match status" value="1"/>
</dbReference>
<name>A0ABS8TG17_DATST</name>
<evidence type="ECO:0000256" key="8">
    <source>
        <dbReference type="ARBA" id="ARBA00023180"/>
    </source>
</evidence>
<dbReference type="Pfam" id="PF00560">
    <property type="entry name" value="LRR_1"/>
    <property type="match status" value="1"/>
</dbReference>
<evidence type="ECO:0000256" key="3">
    <source>
        <dbReference type="ARBA" id="ARBA00022692"/>
    </source>
</evidence>
<evidence type="ECO:0000256" key="4">
    <source>
        <dbReference type="ARBA" id="ARBA00022729"/>
    </source>
</evidence>
<evidence type="ECO:0000259" key="11">
    <source>
        <dbReference type="Pfam" id="PF08263"/>
    </source>
</evidence>
<keyword evidence="6 10" id="KW-1133">Transmembrane helix</keyword>
<keyword evidence="13" id="KW-1185">Reference proteome</keyword>
<organism evidence="12 13">
    <name type="scientific">Datura stramonium</name>
    <name type="common">Jimsonweed</name>
    <name type="synonym">Common thornapple</name>
    <dbReference type="NCBI Taxonomy" id="4076"/>
    <lineage>
        <taxon>Eukaryota</taxon>
        <taxon>Viridiplantae</taxon>
        <taxon>Streptophyta</taxon>
        <taxon>Embryophyta</taxon>
        <taxon>Tracheophyta</taxon>
        <taxon>Spermatophyta</taxon>
        <taxon>Magnoliopsida</taxon>
        <taxon>eudicotyledons</taxon>
        <taxon>Gunneridae</taxon>
        <taxon>Pentapetalae</taxon>
        <taxon>asterids</taxon>
        <taxon>lamiids</taxon>
        <taxon>Solanales</taxon>
        <taxon>Solanaceae</taxon>
        <taxon>Solanoideae</taxon>
        <taxon>Datureae</taxon>
        <taxon>Datura</taxon>
    </lineage>
</organism>
<sequence length="471" mass="52606">MIQPRTNSGSSFYQNKSNSKAHHPSLLYNQPQTQGAFRKGNEIFLVSSQCLDDQKSLLLQLKGSLRYDSTLSTKLTRWNQSTSECCNWDGVTCDSSSGHVIALELDNESISGGVENSSALFSLQYLEKLNLAYNRFNVGIPAGLDNLTNLKNSWQNLQIIDIASNSFTGVLNAECFSNWRGMMVADDYVETGRNQIQFKFLRLSNLYYQDTVTITIKGLEMELVKILRVFTSIDFSSNRFQGVIPDTVGNLSSLYVLNLSNNALEGPIPKSIGKLQMLGSLDLSSNQLYGEIPSELASLTFLAALNLSFNKLFGRIPSSNQFQTFSAVSFEGNRGLCGFPLNNSCKSDASELTPPPIFQDDSYDWQFIFTGVGYGVGAAISIAHLLFYKRGRKYCDKHLERMLKLMFPRFGFTYTRYDPGKVVAVEHFEDETPDDTEDDDEGEKEASPGCISVTVVQTFYQTPDIQFIPLN</sequence>
<feature type="compositionally biased region" description="Polar residues" evidence="9">
    <location>
        <begin position="1"/>
        <end position="18"/>
    </location>
</feature>
<proteinExistence type="predicted"/>
<dbReference type="InterPro" id="IPR032675">
    <property type="entry name" value="LRR_dom_sf"/>
</dbReference>
<dbReference type="EMBL" id="JACEIK010001505">
    <property type="protein sequence ID" value="MCD7469920.1"/>
    <property type="molecule type" value="Genomic_DNA"/>
</dbReference>
<dbReference type="Gene3D" id="3.30.1490.310">
    <property type="match status" value="1"/>
</dbReference>
<dbReference type="SUPFAM" id="SSF52058">
    <property type="entry name" value="L domain-like"/>
    <property type="match status" value="1"/>
</dbReference>
<dbReference type="PANTHER" id="PTHR48061">
    <property type="entry name" value="LEUCINE-RICH REPEAT RECEPTOR PROTEIN KINASE EMS1-LIKE-RELATED"/>
    <property type="match status" value="1"/>
</dbReference>
<dbReference type="InterPro" id="IPR013210">
    <property type="entry name" value="LRR_N_plant-typ"/>
</dbReference>
<evidence type="ECO:0000256" key="2">
    <source>
        <dbReference type="ARBA" id="ARBA00022614"/>
    </source>
</evidence>
<keyword evidence="5" id="KW-0677">Repeat</keyword>
<evidence type="ECO:0000313" key="13">
    <source>
        <dbReference type="Proteomes" id="UP000823775"/>
    </source>
</evidence>
<evidence type="ECO:0000313" key="12">
    <source>
        <dbReference type="EMBL" id="MCD7469920.1"/>
    </source>
</evidence>
<evidence type="ECO:0000256" key="1">
    <source>
        <dbReference type="ARBA" id="ARBA00004479"/>
    </source>
</evidence>
<keyword evidence="7 10" id="KW-0472">Membrane</keyword>
<evidence type="ECO:0000256" key="6">
    <source>
        <dbReference type="ARBA" id="ARBA00022989"/>
    </source>
</evidence>
<keyword evidence="8" id="KW-0325">Glycoprotein</keyword>
<feature type="domain" description="Leucine-rich repeat-containing N-terminal plant-type" evidence="11">
    <location>
        <begin position="52"/>
        <end position="94"/>
    </location>
</feature>
<dbReference type="Gene3D" id="3.80.10.10">
    <property type="entry name" value="Ribonuclease Inhibitor"/>
    <property type="match status" value="2"/>
</dbReference>
<comment type="caution">
    <text evidence="12">The sequence shown here is derived from an EMBL/GenBank/DDBJ whole genome shotgun (WGS) entry which is preliminary data.</text>
</comment>
<evidence type="ECO:0000256" key="5">
    <source>
        <dbReference type="ARBA" id="ARBA00022737"/>
    </source>
</evidence>
<protein>
    <recommendedName>
        <fullName evidence="11">Leucine-rich repeat-containing N-terminal plant-type domain-containing protein</fullName>
    </recommendedName>
</protein>
<keyword evidence="2" id="KW-0433">Leucine-rich repeat</keyword>
<dbReference type="Proteomes" id="UP000823775">
    <property type="component" value="Unassembled WGS sequence"/>
</dbReference>
<dbReference type="Pfam" id="PF13855">
    <property type="entry name" value="LRR_8"/>
    <property type="match status" value="1"/>
</dbReference>
<keyword evidence="3 10" id="KW-0812">Transmembrane</keyword>
<dbReference type="Pfam" id="PF08263">
    <property type="entry name" value="LRRNT_2"/>
    <property type="match status" value="1"/>
</dbReference>
<reference evidence="12 13" key="1">
    <citation type="journal article" date="2021" name="BMC Genomics">
        <title>Datura genome reveals duplications of psychoactive alkaloid biosynthetic genes and high mutation rate following tissue culture.</title>
        <authorList>
            <person name="Rajewski A."/>
            <person name="Carter-House D."/>
            <person name="Stajich J."/>
            <person name="Litt A."/>
        </authorList>
    </citation>
    <scope>NUCLEOTIDE SEQUENCE [LARGE SCALE GENOMIC DNA]</scope>
    <source>
        <strain evidence="12">AR-01</strain>
    </source>
</reference>
<dbReference type="InterPro" id="IPR046956">
    <property type="entry name" value="RLP23-like"/>
</dbReference>
<feature type="transmembrane region" description="Helical" evidence="10">
    <location>
        <begin position="365"/>
        <end position="388"/>
    </location>
</feature>
<dbReference type="InterPro" id="IPR001611">
    <property type="entry name" value="Leu-rich_rpt"/>
</dbReference>
<evidence type="ECO:0000256" key="7">
    <source>
        <dbReference type="ARBA" id="ARBA00023136"/>
    </source>
</evidence>
<comment type="subcellular location">
    <subcellularLocation>
        <location evidence="1">Membrane</location>
        <topology evidence="1">Single-pass type I membrane protein</topology>
    </subcellularLocation>
</comment>
<evidence type="ECO:0000256" key="9">
    <source>
        <dbReference type="SAM" id="MobiDB-lite"/>
    </source>
</evidence>
<evidence type="ECO:0000256" key="10">
    <source>
        <dbReference type="SAM" id="Phobius"/>
    </source>
</evidence>
<accession>A0ABS8TG17</accession>
<feature type="region of interest" description="Disordered" evidence="9">
    <location>
        <begin position="1"/>
        <end position="25"/>
    </location>
</feature>